<sequence>MSPSGKKSSRKGVPRKHIKYCLQGVGASVTDGSHEEEQKHHQHPAGPATSDRPCNDSLSPGTSDQRARLNENGQLHQDAVQTEPLDFSRKRRTHSPASSSANVGEFGNSSSRMRCAIPAPCIPQYNNDLRRTPGPSWMATEAASLLQPSTPLQALNYTNGLSGAGTNFVARVPNTPLMTARSPQTDRLYDSAAAPPALVRPPLSQQPAFPGLEPAALRSTPPSYGPTKTAGKHVHPLKAYQNGEVREGIPNSSRNGRKQDRNQISQKGAATADSEHHTKSSSPPARKDSGKNRSNGEVDGDCAYQNPRNSSAPTTTNNGEAGTHGPDTEDPKIGARNDGGDSPPDVGAASAAGPIRNGPRHARSPNDEKDSVYQERRRKNNEAARKSRVKRRLREKNKDILLADIEQKNKELRIETETLRSEVNLLREQVLVLTGTHQQDRAKN</sequence>
<comment type="caution">
    <text evidence="1">The sequence shown here is derived from an EMBL/GenBank/DDBJ whole genome shotgun (WGS) entry which is preliminary data.</text>
</comment>
<dbReference type="EMBL" id="CM023487">
    <property type="protein sequence ID" value="KAH6925962.1"/>
    <property type="molecule type" value="Genomic_DNA"/>
</dbReference>
<proteinExistence type="predicted"/>
<organism evidence="1 2">
    <name type="scientific">Hyalomma asiaticum</name>
    <name type="common">Tick</name>
    <dbReference type="NCBI Taxonomy" id="266040"/>
    <lineage>
        <taxon>Eukaryota</taxon>
        <taxon>Metazoa</taxon>
        <taxon>Ecdysozoa</taxon>
        <taxon>Arthropoda</taxon>
        <taxon>Chelicerata</taxon>
        <taxon>Arachnida</taxon>
        <taxon>Acari</taxon>
        <taxon>Parasitiformes</taxon>
        <taxon>Ixodida</taxon>
        <taxon>Ixodoidea</taxon>
        <taxon>Ixodidae</taxon>
        <taxon>Hyalomminae</taxon>
        <taxon>Hyalomma</taxon>
    </lineage>
</organism>
<protein>
    <submittedName>
        <fullName evidence="1">Uncharacterized protein</fullName>
    </submittedName>
</protein>
<keyword evidence="2" id="KW-1185">Reference proteome</keyword>
<dbReference type="Proteomes" id="UP000821845">
    <property type="component" value="Chromosome 7"/>
</dbReference>
<accession>A0ACB7RVY2</accession>
<reference evidence="1" key="1">
    <citation type="submission" date="2020-05" db="EMBL/GenBank/DDBJ databases">
        <title>Large-scale comparative analyses of tick genomes elucidate their genetic diversity and vector capacities.</title>
        <authorList>
            <person name="Jia N."/>
            <person name="Wang J."/>
            <person name="Shi W."/>
            <person name="Du L."/>
            <person name="Sun Y."/>
            <person name="Zhan W."/>
            <person name="Jiang J."/>
            <person name="Wang Q."/>
            <person name="Zhang B."/>
            <person name="Ji P."/>
            <person name="Sakyi L.B."/>
            <person name="Cui X."/>
            <person name="Yuan T."/>
            <person name="Jiang B."/>
            <person name="Yang W."/>
            <person name="Lam T.T.-Y."/>
            <person name="Chang Q."/>
            <person name="Ding S."/>
            <person name="Wang X."/>
            <person name="Zhu J."/>
            <person name="Ruan X."/>
            <person name="Zhao L."/>
            <person name="Wei J."/>
            <person name="Que T."/>
            <person name="Du C."/>
            <person name="Cheng J."/>
            <person name="Dai P."/>
            <person name="Han X."/>
            <person name="Huang E."/>
            <person name="Gao Y."/>
            <person name="Liu J."/>
            <person name="Shao H."/>
            <person name="Ye R."/>
            <person name="Li L."/>
            <person name="Wei W."/>
            <person name="Wang X."/>
            <person name="Wang C."/>
            <person name="Yang T."/>
            <person name="Huo Q."/>
            <person name="Li W."/>
            <person name="Guo W."/>
            <person name="Chen H."/>
            <person name="Zhou L."/>
            <person name="Ni X."/>
            <person name="Tian J."/>
            <person name="Zhou Y."/>
            <person name="Sheng Y."/>
            <person name="Liu T."/>
            <person name="Pan Y."/>
            <person name="Xia L."/>
            <person name="Li J."/>
            <person name="Zhao F."/>
            <person name="Cao W."/>
        </authorList>
    </citation>
    <scope>NUCLEOTIDE SEQUENCE</scope>
    <source>
        <strain evidence="1">Hyas-2018</strain>
    </source>
</reference>
<evidence type="ECO:0000313" key="1">
    <source>
        <dbReference type="EMBL" id="KAH6925962.1"/>
    </source>
</evidence>
<gene>
    <name evidence="1" type="ORF">HPB50_012711</name>
</gene>
<evidence type="ECO:0000313" key="2">
    <source>
        <dbReference type="Proteomes" id="UP000821845"/>
    </source>
</evidence>
<name>A0ACB7RVY2_HYAAI</name>